<dbReference type="GO" id="GO:0008773">
    <property type="term" value="F:[protein-PII] uridylyltransferase activity"/>
    <property type="evidence" value="ECO:0007669"/>
    <property type="project" value="InterPro"/>
</dbReference>
<evidence type="ECO:0000259" key="3">
    <source>
        <dbReference type="PROSITE" id="PS50042"/>
    </source>
</evidence>
<dbReference type="SUPFAM" id="SSF54631">
    <property type="entry name" value="CBS-domain pair"/>
    <property type="match status" value="1"/>
</dbReference>
<gene>
    <name evidence="5" type="ORF">D9F05_02070</name>
</gene>
<dbReference type="InterPro" id="IPR000644">
    <property type="entry name" value="CBS_dom"/>
</dbReference>
<dbReference type="SUPFAM" id="SSF51206">
    <property type="entry name" value="cAMP-binding domain-like"/>
    <property type="match status" value="1"/>
</dbReference>
<proteinExistence type="predicted"/>
<dbReference type="SMART" id="SM00100">
    <property type="entry name" value="cNMP"/>
    <property type="match status" value="1"/>
</dbReference>
<feature type="domain" description="CBS" evidence="4">
    <location>
        <begin position="228"/>
        <end position="284"/>
    </location>
</feature>
<dbReference type="Gene3D" id="2.60.120.10">
    <property type="entry name" value="Jelly Rolls"/>
    <property type="match status" value="1"/>
</dbReference>
<dbReference type="InterPro" id="IPR018821">
    <property type="entry name" value="DUF294_put_nucleoTrafse_sb-bd"/>
</dbReference>
<dbReference type="Pfam" id="PF00027">
    <property type="entry name" value="cNMP_binding"/>
    <property type="match status" value="1"/>
</dbReference>
<dbReference type="InterPro" id="IPR018490">
    <property type="entry name" value="cNMP-bd_dom_sf"/>
</dbReference>
<dbReference type="CDD" id="cd05401">
    <property type="entry name" value="NT_GlnE_GlnD_like"/>
    <property type="match status" value="1"/>
</dbReference>
<dbReference type="PROSITE" id="PS50042">
    <property type="entry name" value="CNMP_BINDING_3"/>
    <property type="match status" value="1"/>
</dbReference>
<dbReference type="AlphaFoldDB" id="A0A3L0VY85"/>
<evidence type="ECO:0000259" key="4">
    <source>
        <dbReference type="PROSITE" id="PS51371"/>
    </source>
</evidence>
<dbReference type="EMBL" id="RNRV01000002">
    <property type="protein sequence ID" value="MHO03177.1"/>
    <property type="molecule type" value="Genomic_DNA"/>
</dbReference>
<evidence type="ECO:0000313" key="5">
    <source>
        <dbReference type="EMBL" id="MHO03177.1"/>
    </source>
</evidence>
<sequence length="622" mass="70512">MPQTLLPNIIDFIARIDPFDRLPPQLQHCVARTVKISYLGQGESLPFNIEDPERYLYIVRTGSLEQRMQNGVLRGRLGPDDLFGFTFLESTPGNPADCYNVTALDNTLLYQIPHSKLKQLLAEYPQYANLFASQARERLQSALNVVWSDNDKGLFMRRVSEVNSGKIAVVDADMSIQQVAQEMRMVCRSSTAVVMAQGEIMGIVTDRDMTMRVIAEGLTTSRPIREIMTPAPITIHPDELTLKAAYLMMQHNIRGLPIVREQQVLGLLTTSHLVQNHRVQAIFLIEKIKYCETVEALALLTVERQAIFEALVEGEVAGESIGNVMTLIMDAYCRRLLQMGEARLGATPCDYAWVVAGSQARNEVHMLSDQDSALILADDATDNDRIYFNHLAMYVCNGLDACGYPLCSGHFMAAAHKWCQPLKVWKEYYRKWIANPEYDKLLNASVFLELRAIHGNMALCDELQHHLFSLVQAHPSFIRTLTRDAISTQPPLGIFKNLVLEKNGDNSKVLNIKRYALTLIIDLARIYGLSAGSTHNGTEARFLHAHEQQQLSEESYKNIIGAYRFIMKVRFVHQLMALKKGLKPDNHIDPDRFGSFERKHLKDAFRIIGELQDFAKFRFIKE</sequence>
<dbReference type="Pfam" id="PF03445">
    <property type="entry name" value="DUF294"/>
    <property type="match status" value="1"/>
</dbReference>
<feature type="domain" description="Cyclic nucleotide-binding" evidence="3">
    <location>
        <begin position="18"/>
        <end position="121"/>
    </location>
</feature>
<dbReference type="InterPro" id="IPR005105">
    <property type="entry name" value="GlnD_Uridyltrans_N"/>
</dbReference>
<evidence type="ECO:0000256" key="2">
    <source>
        <dbReference type="PROSITE-ProRule" id="PRU00703"/>
    </source>
</evidence>
<accession>A0A3L0VY85</accession>
<dbReference type="Gene3D" id="3.10.580.10">
    <property type="entry name" value="CBS-domain"/>
    <property type="match status" value="1"/>
</dbReference>
<reference evidence="5" key="1">
    <citation type="submission" date="2018-10" db="EMBL/GenBank/DDBJ databases">
        <authorList>
            <consortium name="NARMS: The National Antimicrobial Resistance Monitoring System"/>
        </authorList>
    </citation>
    <scope>NUCLEOTIDE SEQUENCE [LARGE SCALE GENOMIC DNA]</scope>
    <source>
        <strain evidence="5">CVM N17EC0388</strain>
    </source>
</reference>
<dbReference type="PROSITE" id="PS51371">
    <property type="entry name" value="CBS"/>
    <property type="match status" value="2"/>
</dbReference>
<organism evidence="5">
    <name type="scientific">Escherichia coli</name>
    <dbReference type="NCBI Taxonomy" id="562"/>
    <lineage>
        <taxon>Bacteria</taxon>
        <taxon>Pseudomonadati</taxon>
        <taxon>Pseudomonadota</taxon>
        <taxon>Gammaproteobacteria</taxon>
        <taxon>Enterobacterales</taxon>
        <taxon>Enterobacteriaceae</taxon>
        <taxon>Escherichia</taxon>
    </lineage>
</organism>
<dbReference type="CDD" id="cd00038">
    <property type="entry name" value="CAP_ED"/>
    <property type="match status" value="1"/>
</dbReference>
<dbReference type="InterPro" id="IPR014710">
    <property type="entry name" value="RmlC-like_jellyroll"/>
</dbReference>
<dbReference type="InterPro" id="IPR000595">
    <property type="entry name" value="cNMP-bd_dom"/>
</dbReference>
<protein>
    <submittedName>
        <fullName evidence="5">CBS domain-containing protein</fullName>
    </submittedName>
</protein>
<dbReference type="SMART" id="SM00116">
    <property type="entry name" value="CBS"/>
    <property type="match status" value="2"/>
</dbReference>
<dbReference type="InterPro" id="IPR051257">
    <property type="entry name" value="Diverse_CBS-Domain"/>
</dbReference>
<dbReference type="PANTHER" id="PTHR43080:SF2">
    <property type="entry name" value="CBS DOMAIN-CONTAINING PROTEIN"/>
    <property type="match status" value="1"/>
</dbReference>
<feature type="domain" description="CBS" evidence="4">
    <location>
        <begin position="162"/>
        <end position="220"/>
    </location>
</feature>
<dbReference type="Pfam" id="PF00571">
    <property type="entry name" value="CBS"/>
    <property type="match status" value="2"/>
</dbReference>
<dbReference type="Pfam" id="PF10335">
    <property type="entry name" value="DUF294_C"/>
    <property type="match status" value="1"/>
</dbReference>
<dbReference type="PANTHER" id="PTHR43080">
    <property type="entry name" value="CBS DOMAIN-CONTAINING PROTEIN CBSX3, MITOCHONDRIAL"/>
    <property type="match status" value="1"/>
</dbReference>
<dbReference type="InterPro" id="IPR046342">
    <property type="entry name" value="CBS_dom_sf"/>
</dbReference>
<keyword evidence="1 2" id="KW-0129">CBS domain</keyword>
<comment type="caution">
    <text evidence="5">The sequence shown here is derived from an EMBL/GenBank/DDBJ whole genome shotgun (WGS) entry which is preliminary data.</text>
</comment>
<name>A0A3L0VY85_ECOLX</name>
<evidence type="ECO:0000256" key="1">
    <source>
        <dbReference type="ARBA" id="ARBA00023122"/>
    </source>
</evidence>